<feature type="compositionally biased region" description="Basic and acidic residues" evidence="1">
    <location>
        <begin position="500"/>
        <end position="510"/>
    </location>
</feature>
<sequence length="950" mass="105737">MYEYRIPARHMSRHNSFGTAPSSPGSMASALPSLHDYRTEHNGSVTSFRPLPSPGFGSNRYQPPRHASYSRNMTPISTVRQPQRFGSTASLDSGPASPTDSIVPFYYDYSESFHGADGLVRSPTEHPPIPEVTVDQEEDAGSHHPQSPQAQDPFHTMPGSNLSPAELPTKHNRRASEQSTRSRHSRKTSNKSDLSVRLSSQAIEEHPAHEHEQYADSDARETQSEPDSSMNAADKPEHDMGRNSTNSPRNWPSPSSSTFFTNACRSPRNLTDLAAKAHSPELREVGSIDAVAQDHRTPHDKQQESARSEDYRLPTPKFRPLSFGMIPESRPSTSPVSIVYGVPEIVSPRPERPTSSQSRKRFSKILDVGQNAAIVESYSSGYPMSAAFTKLERVEEASSPNRTPPTASPHTLSTGKTFRKAMTHSSRPASTHDRWSGVTSHDKSTVESLLERHIECLGLKPAESTASNTSIYRAETNHELELIPELEVPDIPSTIPSPKQESRPRTDESNRPTSLSSSAQRKLMPRRLFASFGDGKTPEFPLASSESDPRFSLAWTDEKAMPSYGWLPLPSESNLNIEAEKSTQTLLSGDYADVESGRAVERFKLRRHSSPSPTPISKVKTPPSTDQTALGERNRSPCRRSQSDAVAHKETQKHRKLKIHLKSHQQRIDSPVSDDWVSTDDRSGHSDMELHRLGLTRVPVSAVDGFAELSGESANASQQSLTSMSDMPNPKSPDTWSGIVAAMPLPARKPTGLRRKESANTIRSHDSKRTIVEPVNNSRVDSRRTSRDMRPKSSVPRLSTPAFGPAMRVSQFDLSAGYQMKSPRRKQSSFSEPMELSQPSPTQYGRHSMRTRRRFDSFRQLVPSSVRSFTFSPQRGGAHQHQHVTIAHACREERPVSYVEQSSFPETVAMSDLTYRKHKLLEKFKEWLRCGRRVLGPKRRRSGPSGGFLV</sequence>
<feature type="compositionally biased region" description="Basic and acidic residues" evidence="1">
    <location>
        <begin position="278"/>
        <end position="312"/>
    </location>
</feature>
<feature type="region of interest" description="Disordered" evidence="1">
    <location>
        <begin position="41"/>
        <end position="77"/>
    </location>
</feature>
<comment type="caution">
    <text evidence="2">The sequence shown here is derived from an EMBL/GenBank/DDBJ whole genome shotgun (WGS) entry which is preliminary data.</text>
</comment>
<feature type="compositionally biased region" description="Polar residues" evidence="1">
    <location>
        <begin position="191"/>
        <end position="202"/>
    </location>
</feature>
<feature type="compositionally biased region" description="Polar residues" evidence="1">
    <location>
        <begin position="511"/>
        <end position="520"/>
    </location>
</feature>
<feature type="region of interest" description="Disordered" evidence="1">
    <location>
        <begin position="393"/>
        <end position="440"/>
    </location>
</feature>
<dbReference type="Proteomes" id="UP001334248">
    <property type="component" value="Unassembled WGS sequence"/>
</dbReference>
<dbReference type="EMBL" id="JAVHJV010000001">
    <property type="protein sequence ID" value="KAK5946196.1"/>
    <property type="molecule type" value="Genomic_DNA"/>
</dbReference>
<evidence type="ECO:0000313" key="2">
    <source>
        <dbReference type="EMBL" id="KAK5946196.1"/>
    </source>
</evidence>
<feature type="region of interest" description="Disordered" evidence="1">
    <location>
        <begin position="602"/>
        <end position="680"/>
    </location>
</feature>
<name>A0ABR0S046_9EURO</name>
<dbReference type="GeneID" id="89993786"/>
<reference evidence="2 3" key="1">
    <citation type="journal article" date="2023" name="Res Sq">
        <title>Genomic and morphological characterization of Knufia obscura isolated from the Mars 2020 spacecraft assembly facility.</title>
        <authorList>
            <person name="Chander A.M."/>
            <person name="Teixeira M.M."/>
            <person name="Singh N.K."/>
            <person name="Williams M.P."/>
            <person name="Parker C.W."/>
            <person name="Leo P."/>
            <person name="Stajich J.E."/>
            <person name="Torok T."/>
            <person name="Tighe S."/>
            <person name="Mason C.E."/>
            <person name="Venkateswaran K."/>
        </authorList>
    </citation>
    <scope>NUCLEOTIDE SEQUENCE [LARGE SCALE GENOMIC DNA]</scope>
    <source>
        <strain evidence="2 3">CCFEE 5817</strain>
    </source>
</reference>
<proteinExistence type="predicted"/>
<feature type="compositionally biased region" description="Basic and acidic residues" evidence="1">
    <location>
        <begin position="780"/>
        <end position="791"/>
    </location>
</feature>
<feature type="region of interest" description="Disordered" evidence="1">
    <location>
        <begin position="817"/>
        <end position="848"/>
    </location>
</feature>
<keyword evidence="3" id="KW-1185">Reference proteome</keyword>
<protein>
    <submittedName>
        <fullName evidence="2">Uncharacterized protein</fullName>
    </submittedName>
</protein>
<feature type="compositionally biased region" description="Basic and acidic residues" evidence="1">
    <location>
        <begin position="203"/>
        <end position="223"/>
    </location>
</feature>
<feature type="region of interest" description="Disordered" evidence="1">
    <location>
        <begin position="483"/>
        <end position="522"/>
    </location>
</feature>
<evidence type="ECO:0000313" key="3">
    <source>
        <dbReference type="Proteomes" id="UP001334248"/>
    </source>
</evidence>
<gene>
    <name evidence="2" type="ORF">PMZ80_000337</name>
</gene>
<evidence type="ECO:0000256" key="1">
    <source>
        <dbReference type="SAM" id="MobiDB-lite"/>
    </source>
</evidence>
<feature type="compositionally biased region" description="Basic residues" evidence="1">
    <location>
        <begin position="651"/>
        <end position="665"/>
    </location>
</feature>
<feature type="compositionally biased region" description="Low complexity" evidence="1">
    <location>
        <begin position="242"/>
        <end position="258"/>
    </location>
</feature>
<organism evidence="2 3">
    <name type="scientific">Knufia obscura</name>
    <dbReference type="NCBI Taxonomy" id="1635080"/>
    <lineage>
        <taxon>Eukaryota</taxon>
        <taxon>Fungi</taxon>
        <taxon>Dikarya</taxon>
        <taxon>Ascomycota</taxon>
        <taxon>Pezizomycotina</taxon>
        <taxon>Eurotiomycetes</taxon>
        <taxon>Chaetothyriomycetidae</taxon>
        <taxon>Chaetothyriales</taxon>
        <taxon>Trichomeriaceae</taxon>
        <taxon>Knufia</taxon>
    </lineage>
</organism>
<feature type="compositionally biased region" description="Basic and acidic residues" evidence="1">
    <location>
        <begin position="430"/>
        <end position="440"/>
    </location>
</feature>
<dbReference type="RefSeq" id="XP_064734286.1">
    <property type="nucleotide sequence ID" value="XM_064868789.1"/>
</dbReference>
<accession>A0ABR0S046</accession>
<feature type="region of interest" description="Disordered" evidence="1">
    <location>
        <begin position="117"/>
        <end position="334"/>
    </location>
</feature>
<feature type="region of interest" description="Disordered" evidence="1">
    <location>
        <begin position="776"/>
        <end position="802"/>
    </location>
</feature>